<comment type="caution">
    <text evidence="1">The sequence shown here is derived from an EMBL/GenBank/DDBJ whole genome shotgun (WGS) entry which is preliminary data.</text>
</comment>
<proteinExistence type="predicted"/>
<accession>A0A976FNG1</accession>
<sequence length="629" mass="70598">MQNAALYVLNNHRFPKWQYSYDSSVTRTQREMTHHLVVYVFQILDRRSEFGNVKAAVLARHESPAFSLFSYRRSGTNIRDVDDNIHAASNSTFSSLDIDLSLLSSKTDTIIVEQIQHLTPPRPSFGPKMAATFADSAAFQSTSYSIDNDADFWACDVSIHQSGILEKAKHLLILWRFLDSVTLLDIGVTSDILHAQARSHWPYAAQILRASQVTHASHLEGVMGSFLSSLCLKAHEHITHQAATREQMVTQAAAHLLLRALSSRAVHFAFQSAFAPEMGDLNKQQIRERFRILILDLYNILSDLIQFLSSSVVSAFSGRRVSIPALVDEVLSLIYSQRHFTDLRIEVSKLFRGQMTVHTHSGILEHLYDCFSAQLLETTFAKTRGFTRLEQYAHFKDNSSMMWSSWNRTWLFEPGSIQVKSISPKCKGLFEPSLVQFSRWIHEFACINLVIVDSRLILHSVLPIFSGIVPTELLLDGCLRAFQFTPSGLTSKLSAFGKWSFGDYTGNLSPRSNTLTIDLYALKDNCSEISSEDQALDSEQGENSISVCRISMTFALKGQLLTTNSPDSATARDSCILIRGDVAQATYLNQAKHQLKLSRMSAENRSVILRGLPWATELIIQAEYVAVSS</sequence>
<dbReference type="RefSeq" id="XP_067819125.1">
    <property type="nucleotide sequence ID" value="XM_067967165.1"/>
</dbReference>
<organism evidence="1 2">
    <name type="scientific">Bremia lactucae</name>
    <name type="common">Lettuce downy mildew</name>
    <dbReference type="NCBI Taxonomy" id="4779"/>
    <lineage>
        <taxon>Eukaryota</taxon>
        <taxon>Sar</taxon>
        <taxon>Stramenopiles</taxon>
        <taxon>Oomycota</taxon>
        <taxon>Peronosporomycetes</taxon>
        <taxon>Peronosporales</taxon>
        <taxon>Peronosporaceae</taxon>
        <taxon>Bremia</taxon>
    </lineage>
</organism>
<dbReference type="Proteomes" id="UP000294530">
    <property type="component" value="Unassembled WGS sequence"/>
</dbReference>
<dbReference type="EMBL" id="SHOA02000005">
    <property type="protein sequence ID" value="TDH69626.1"/>
    <property type="molecule type" value="Genomic_DNA"/>
</dbReference>
<name>A0A976FNG1_BRELC</name>
<gene>
    <name evidence="1" type="ORF">CCR75_009120</name>
</gene>
<dbReference type="GeneID" id="94352836"/>
<evidence type="ECO:0000313" key="2">
    <source>
        <dbReference type="Proteomes" id="UP000294530"/>
    </source>
</evidence>
<keyword evidence="2" id="KW-1185">Reference proteome</keyword>
<dbReference type="AlphaFoldDB" id="A0A976FNG1"/>
<evidence type="ECO:0000313" key="1">
    <source>
        <dbReference type="EMBL" id="TDH69626.1"/>
    </source>
</evidence>
<reference evidence="1 2" key="1">
    <citation type="journal article" date="2021" name="Genome Biol.">
        <title>AFLAP: assembly-free linkage analysis pipeline using k-mers from genome sequencing data.</title>
        <authorList>
            <person name="Fletcher K."/>
            <person name="Zhang L."/>
            <person name="Gil J."/>
            <person name="Han R."/>
            <person name="Cavanaugh K."/>
            <person name="Michelmore R."/>
        </authorList>
    </citation>
    <scope>NUCLEOTIDE SEQUENCE [LARGE SCALE GENOMIC DNA]</scope>
    <source>
        <strain evidence="1 2">SF5</strain>
    </source>
</reference>
<dbReference type="OrthoDB" id="125686at2759"/>
<dbReference type="KEGG" id="blac:94352836"/>
<protein>
    <submittedName>
        <fullName evidence="1">Uncharacterized protein</fullName>
    </submittedName>
</protein>